<comment type="caution">
    <text evidence="6">The sequence shown here is derived from an EMBL/GenBank/DDBJ whole genome shotgun (WGS) entry which is preliminary data.</text>
</comment>
<name>A0ABU8UB85_9ACTN</name>
<dbReference type="InterPro" id="IPR051312">
    <property type="entry name" value="Diverse_Substr_Oxidored"/>
</dbReference>
<dbReference type="EMBL" id="JBBKAM010000002">
    <property type="protein sequence ID" value="MEJ8645154.1"/>
    <property type="molecule type" value="Genomic_DNA"/>
</dbReference>
<dbReference type="Pfam" id="PF00941">
    <property type="entry name" value="FAD_binding_5"/>
    <property type="match status" value="1"/>
</dbReference>
<dbReference type="SMART" id="SM01092">
    <property type="entry name" value="CO_deh_flav_C"/>
    <property type="match status" value="1"/>
</dbReference>
<proteinExistence type="predicted"/>
<accession>A0ABU8UB85</accession>
<dbReference type="InterPro" id="IPR005107">
    <property type="entry name" value="CO_DH_flav_C"/>
</dbReference>
<protein>
    <submittedName>
        <fullName evidence="6">FAD binding domain-containing protein</fullName>
    </submittedName>
</protein>
<dbReference type="InterPro" id="IPR036318">
    <property type="entry name" value="FAD-bd_PCMH-like_sf"/>
</dbReference>
<reference evidence="6 7" key="1">
    <citation type="submission" date="2024-03" db="EMBL/GenBank/DDBJ databases">
        <title>Novel Streptomyces species of biotechnological and ecological value are a feature of Machair soil.</title>
        <authorList>
            <person name="Prole J.R."/>
            <person name="Goodfellow M."/>
            <person name="Allenby N."/>
            <person name="Ward A.C."/>
        </authorList>
    </citation>
    <scope>NUCLEOTIDE SEQUENCE [LARGE SCALE GENOMIC DNA]</scope>
    <source>
        <strain evidence="6 7">MS1.HAVA.3</strain>
    </source>
</reference>
<gene>
    <name evidence="6" type="ORF">WKI68_35945</name>
</gene>
<evidence type="ECO:0000256" key="2">
    <source>
        <dbReference type="ARBA" id="ARBA00022827"/>
    </source>
</evidence>
<dbReference type="Gene3D" id="3.30.465.10">
    <property type="match status" value="1"/>
</dbReference>
<dbReference type="InterPro" id="IPR002346">
    <property type="entry name" value="Mopterin_DH_FAD-bd"/>
</dbReference>
<keyword evidence="2" id="KW-0274">FAD</keyword>
<feature type="domain" description="FAD-binding PCMH-type" evidence="5">
    <location>
        <begin position="1"/>
        <end position="172"/>
    </location>
</feature>
<keyword evidence="3" id="KW-0560">Oxidoreductase</keyword>
<sequence>MILTEFDYVRPTGLDEALTLLSGTRGARVLAGGQSLLPDLRTGAEQARLLVDIRQLADLRGTGRTADGIRIGALTTLAELAADPLVLAEAPELAAAARSNGDPQVRNLGTVGGNLAAAGRATDLPVAALAADAVVELAGPAGRSTLTAEEFAAGSAPAGTVLTALLVPAAGQAAAFEKTADRATRYPVCATAVRITPDGPRIAVTGATSRALRLRGVEDRLRGGPYSTDAVLAAFRAEPRELFVPGRGTSAEYLGHLAGSSRPEPCRGPVGHSPDRPPRGPERGPSRGS</sequence>
<feature type="compositionally biased region" description="Basic and acidic residues" evidence="4">
    <location>
        <begin position="273"/>
        <end position="289"/>
    </location>
</feature>
<dbReference type="Gene3D" id="3.30.390.50">
    <property type="entry name" value="CO dehydrogenase flavoprotein, C-terminal domain"/>
    <property type="match status" value="1"/>
</dbReference>
<dbReference type="SUPFAM" id="SSF55447">
    <property type="entry name" value="CO dehydrogenase flavoprotein C-terminal domain-like"/>
    <property type="match status" value="1"/>
</dbReference>
<organism evidence="6 7">
    <name type="scientific">Streptomyces caledonius</name>
    <dbReference type="NCBI Taxonomy" id="3134107"/>
    <lineage>
        <taxon>Bacteria</taxon>
        <taxon>Bacillati</taxon>
        <taxon>Actinomycetota</taxon>
        <taxon>Actinomycetes</taxon>
        <taxon>Kitasatosporales</taxon>
        <taxon>Streptomycetaceae</taxon>
        <taxon>Streptomyces</taxon>
    </lineage>
</organism>
<dbReference type="PANTHER" id="PTHR42659:SF2">
    <property type="entry name" value="XANTHINE DEHYDROGENASE SUBUNIT C-RELATED"/>
    <property type="match status" value="1"/>
</dbReference>
<dbReference type="InterPro" id="IPR016167">
    <property type="entry name" value="FAD-bd_PCMH_sub1"/>
</dbReference>
<dbReference type="InterPro" id="IPR016166">
    <property type="entry name" value="FAD-bd_PCMH"/>
</dbReference>
<dbReference type="Gene3D" id="3.30.43.10">
    <property type="entry name" value="Uridine Diphospho-n-acetylenolpyruvylglucosamine Reductase, domain 2"/>
    <property type="match status" value="1"/>
</dbReference>
<dbReference type="InterPro" id="IPR036683">
    <property type="entry name" value="CO_DH_flav_C_dom_sf"/>
</dbReference>
<keyword evidence="7" id="KW-1185">Reference proteome</keyword>
<dbReference type="PANTHER" id="PTHR42659">
    <property type="entry name" value="XANTHINE DEHYDROGENASE SUBUNIT C-RELATED"/>
    <property type="match status" value="1"/>
</dbReference>
<dbReference type="Proteomes" id="UP001382904">
    <property type="component" value="Unassembled WGS sequence"/>
</dbReference>
<evidence type="ECO:0000256" key="3">
    <source>
        <dbReference type="ARBA" id="ARBA00023002"/>
    </source>
</evidence>
<evidence type="ECO:0000259" key="5">
    <source>
        <dbReference type="PROSITE" id="PS51387"/>
    </source>
</evidence>
<keyword evidence="1" id="KW-0285">Flavoprotein</keyword>
<evidence type="ECO:0000313" key="6">
    <source>
        <dbReference type="EMBL" id="MEJ8645154.1"/>
    </source>
</evidence>
<dbReference type="InterPro" id="IPR016169">
    <property type="entry name" value="FAD-bd_PCMH_sub2"/>
</dbReference>
<dbReference type="SUPFAM" id="SSF56176">
    <property type="entry name" value="FAD-binding/transporter-associated domain-like"/>
    <property type="match status" value="1"/>
</dbReference>
<dbReference type="PROSITE" id="PS51387">
    <property type="entry name" value="FAD_PCMH"/>
    <property type="match status" value="1"/>
</dbReference>
<evidence type="ECO:0000313" key="7">
    <source>
        <dbReference type="Proteomes" id="UP001382904"/>
    </source>
</evidence>
<evidence type="ECO:0000256" key="1">
    <source>
        <dbReference type="ARBA" id="ARBA00022630"/>
    </source>
</evidence>
<evidence type="ECO:0000256" key="4">
    <source>
        <dbReference type="SAM" id="MobiDB-lite"/>
    </source>
</evidence>
<feature type="region of interest" description="Disordered" evidence="4">
    <location>
        <begin position="254"/>
        <end position="289"/>
    </location>
</feature>